<dbReference type="AlphaFoldDB" id="B4DAF6"/>
<dbReference type="SUPFAM" id="SSF53474">
    <property type="entry name" value="alpha/beta-Hydrolases"/>
    <property type="match status" value="2"/>
</dbReference>
<dbReference type="Pfam" id="PF01738">
    <property type="entry name" value="DLH"/>
    <property type="match status" value="2"/>
</dbReference>
<dbReference type="InterPro" id="IPR002925">
    <property type="entry name" value="Dienelactn_hydro"/>
</dbReference>
<feature type="chain" id="PRO_5002800708" description="Dienelactone hydrolase domain-containing protein" evidence="1">
    <location>
        <begin position="20"/>
        <end position="788"/>
    </location>
</feature>
<dbReference type="Gene3D" id="3.40.50.1820">
    <property type="entry name" value="alpha/beta hydrolase"/>
    <property type="match status" value="2"/>
</dbReference>
<keyword evidence="4" id="KW-1185">Reference proteome</keyword>
<comment type="caution">
    <text evidence="3">The sequence shown here is derived from an EMBL/GenBank/DDBJ whole genome shotgun (WGS) entry which is preliminary data.</text>
</comment>
<organism evidence="3 4">
    <name type="scientific">Chthoniobacter flavus Ellin428</name>
    <dbReference type="NCBI Taxonomy" id="497964"/>
    <lineage>
        <taxon>Bacteria</taxon>
        <taxon>Pseudomonadati</taxon>
        <taxon>Verrucomicrobiota</taxon>
        <taxon>Spartobacteria</taxon>
        <taxon>Chthoniobacterales</taxon>
        <taxon>Chthoniobacteraceae</taxon>
        <taxon>Chthoniobacter</taxon>
    </lineage>
</organism>
<proteinExistence type="predicted"/>
<protein>
    <recommendedName>
        <fullName evidence="2">Dienelactone hydrolase domain-containing protein</fullName>
    </recommendedName>
</protein>
<dbReference type="InParanoid" id="B4DAF6"/>
<evidence type="ECO:0000259" key="2">
    <source>
        <dbReference type="Pfam" id="PF01738"/>
    </source>
</evidence>
<keyword evidence="1" id="KW-0732">Signal</keyword>
<evidence type="ECO:0000256" key="1">
    <source>
        <dbReference type="SAM" id="SignalP"/>
    </source>
</evidence>
<feature type="domain" description="Dienelactone hydrolase" evidence="2">
    <location>
        <begin position="552"/>
        <end position="657"/>
    </location>
</feature>
<dbReference type="EMBL" id="ABVL01000030">
    <property type="protein sequence ID" value="EDY16617.1"/>
    <property type="molecule type" value="Genomic_DNA"/>
</dbReference>
<dbReference type="eggNOG" id="COG1073">
    <property type="taxonomic scope" value="Bacteria"/>
</dbReference>
<evidence type="ECO:0000313" key="4">
    <source>
        <dbReference type="Proteomes" id="UP000005824"/>
    </source>
</evidence>
<dbReference type="Proteomes" id="UP000005824">
    <property type="component" value="Unassembled WGS sequence"/>
</dbReference>
<name>B4DAF6_9BACT</name>
<dbReference type="InterPro" id="IPR029058">
    <property type="entry name" value="AB_hydrolase_fold"/>
</dbReference>
<gene>
    <name evidence="3" type="ORF">CfE428DRAFT_5897</name>
</gene>
<evidence type="ECO:0000313" key="3">
    <source>
        <dbReference type="EMBL" id="EDY16617.1"/>
    </source>
</evidence>
<sequence>MKLSVLLSGLFVFAFAALADDIVTLPGTPPLTWTGDLSAKMHEAALRDMDKRIEDSAAQRAKYWPLHAVNDSLRADFRKLLNVPPIKEPVQMERFGDDASPAAFSQDASPGLVAETPRYRVWQVRWQATEDIHAEGLLLVPREKPRAYIIALPDADQTPEQLCGLAAGVPPESQFARRLAENGFGVIVPMLIDRSDAGSNTPWIDAKTNEPHREWIYRQAFMMGEHIIGYEVAKVLAAAKWASAQGVPVGAVGYGEGGLVAFYSAASVGQGGELIKATMVSGYFKSRQQTWEEPIYRNVWGLLKEFGDAEIAALIAPRGLVVEYSAEPAVDGPPPAQAGIKNCAAPGKLTTPSAKEVEAEYLRIKELVPPETQPRRLVSGTEGRAVKTMGSDSALGGLVKMLGAPVDWMQLSKEMPHDQRQGFDPAARQLRQVKELEAHVQGLVRHSGWVRDRLWLSQLLPEYQNEAWTLAYGFEPFSPERPLPITAKMRDVFWRDVIGKIDETLPPPNPRTRKIYDEPKWTGYEVVVDVGGEGFAWGILCVPKDLKPGEQRPVVVCQHGRHGIPQDTIAGDKPAYRNFAARLAEQGFITFAPHNLYQKEAYYRTLSRKGNTIGLSMFSVIIRHHQQWLNWLGSLPFVDAKRIGFYGLSYGGESAVRIPTVLEGYCLSICSGDFNDWPRKVASTDDKHSFMFTDEWEMPYFNMGNTFSYAELTYLMFPRPFMAERGHHDQVAPDPWVASEFAKTRWFYDQFGLGDRTAIEFFNGGHTIHGQGTFEFLHKYLNWPEEKR</sequence>
<feature type="signal peptide" evidence="1">
    <location>
        <begin position="1"/>
        <end position="19"/>
    </location>
</feature>
<reference evidence="3 4" key="1">
    <citation type="journal article" date="2011" name="J. Bacteriol.">
        <title>Genome sequence of Chthoniobacter flavus Ellin428, an aerobic heterotrophic soil bacterium.</title>
        <authorList>
            <person name="Kant R."/>
            <person name="van Passel M.W."/>
            <person name="Palva A."/>
            <person name="Lucas S."/>
            <person name="Lapidus A."/>
            <person name="Glavina Del Rio T."/>
            <person name="Dalin E."/>
            <person name="Tice H."/>
            <person name="Bruce D."/>
            <person name="Goodwin L."/>
            <person name="Pitluck S."/>
            <person name="Larimer F.W."/>
            <person name="Land M.L."/>
            <person name="Hauser L."/>
            <person name="Sangwan P."/>
            <person name="de Vos W.M."/>
            <person name="Janssen P.H."/>
            <person name="Smidt H."/>
        </authorList>
    </citation>
    <scope>NUCLEOTIDE SEQUENCE [LARGE SCALE GENOMIC DNA]</scope>
    <source>
        <strain evidence="3 4">Ellin428</strain>
    </source>
</reference>
<dbReference type="STRING" id="497964.CfE428DRAFT_5897"/>
<feature type="domain" description="Dienelactone hydrolase" evidence="2">
    <location>
        <begin position="174"/>
        <end position="268"/>
    </location>
</feature>
<accession>B4DAF6</accession>
<dbReference type="GO" id="GO:0016787">
    <property type="term" value="F:hydrolase activity"/>
    <property type="evidence" value="ECO:0007669"/>
    <property type="project" value="InterPro"/>
</dbReference>
<dbReference type="RefSeq" id="WP_006983217.1">
    <property type="nucleotide sequence ID" value="NZ_ABVL01000030.1"/>
</dbReference>